<protein>
    <submittedName>
        <fullName evidence="2">DET1- AND DDB1-ASSOCIATED PROTEIN 1</fullName>
    </submittedName>
</protein>
<reference evidence="2" key="2">
    <citation type="journal article" date="2023" name="Int. J. Mol. Sci.">
        <title>De Novo Assembly and Annotation of 11 Diverse Shrub Willow (Salix) Genomes Reveals Novel Gene Organization in Sex-Linked Regions.</title>
        <authorList>
            <person name="Hyden B."/>
            <person name="Feng K."/>
            <person name="Yates T.B."/>
            <person name="Jawdy S."/>
            <person name="Cereghino C."/>
            <person name="Smart L.B."/>
            <person name="Muchero W."/>
        </authorList>
    </citation>
    <scope>NUCLEOTIDE SEQUENCE [LARGE SCALE GENOMIC DNA]</scope>
    <source>
        <tissue evidence="2">Shoot tip</tissue>
    </source>
</reference>
<organism evidence="2 3">
    <name type="scientific">Salix viminalis</name>
    <name type="common">Common osier</name>
    <name type="synonym">Basket willow</name>
    <dbReference type="NCBI Taxonomy" id="40686"/>
    <lineage>
        <taxon>Eukaryota</taxon>
        <taxon>Viridiplantae</taxon>
        <taxon>Streptophyta</taxon>
        <taxon>Embryophyta</taxon>
        <taxon>Tracheophyta</taxon>
        <taxon>Spermatophyta</taxon>
        <taxon>Magnoliopsida</taxon>
        <taxon>eudicotyledons</taxon>
        <taxon>Gunneridae</taxon>
        <taxon>Pentapetalae</taxon>
        <taxon>rosids</taxon>
        <taxon>fabids</taxon>
        <taxon>Malpighiales</taxon>
        <taxon>Salicaceae</taxon>
        <taxon>Saliceae</taxon>
        <taxon>Salix</taxon>
    </lineage>
</organism>
<keyword evidence="3" id="KW-1185">Reference proteome</keyword>
<feature type="compositionally biased region" description="Basic and acidic residues" evidence="1">
    <location>
        <begin position="1"/>
        <end position="16"/>
    </location>
</feature>
<proteinExistence type="predicted"/>
<evidence type="ECO:0000256" key="1">
    <source>
        <dbReference type="SAM" id="MobiDB-lite"/>
    </source>
</evidence>
<dbReference type="AlphaFoldDB" id="A0A9Q0NM59"/>
<comment type="caution">
    <text evidence="2">The sequence shown here is derived from an EMBL/GenBank/DDBJ whole genome shotgun (WGS) entry which is preliminary data.</text>
</comment>
<evidence type="ECO:0000313" key="2">
    <source>
        <dbReference type="EMBL" id="KAJ6672248.1"/>
    </source>
</evidence>
<reference evidence="2" key="1">
    <citation type="submission" date="2022-11" db="EMBL/GenBank/DDBJ databases">
        <authorList>
            <person name="Hyden B.L."/>
            <person name="Feng K."/>
            <person name="Yates T."/>
            <person name="Jawdy S."/>
            <person name="Smart L.B."/>
            <person name="Muchero W."/>
        </authorList>
    </citation>
    <scope>NUCLEOTIDE SEQUENCE</scope>
    <source>
        <tissue evidence="2">Shoot tip</tissue>
    </source>
</reference>
<dbReference type="Proteomes" id="UP001151529">
    <property type="component" value="Chromosome 12"/>
</dbReference>
<dbReference type="EMBL" id="JAPFFL010000018">
    <property type="protein sequence ID" value="KAJ6672248.1"/>
    <property type="molecule type" value="Genomic_DNA"/>
</dbReference>
<sequence>MQLNKQKGDSSSKDVKGVAASEGSRKRGAEKALNSRASAKRGNNQIGSLQDESDTLTSDKEYYSLTVERLRALLKERGLSPKGKEGKYESKKSEPSASVVGGIKGGEGSPPTKPANELEGRTTYISSVGMDELVARLRGV</sequence>
<feature type="region of interest" description="Disordered" evidence="1">
    <location>
        <begin position="1"/>
        <end position="59"/>
    </location>
</feature>
<gene>
    <name evidence="2" type="ORF">OIU85_013584</name>
</gene>
<feature type="region of interest" description="Disordered" evidence="1">
    <location>
        <begin position="75"/>
        <end position="118"/>
    </location>
</feature>
<accession>A0A9Q0NM59</accession>
<feature type="compositionally biased region" description="Polar residues" evidence="1">
    <location>
        <begin position="35"/>
        <end position="50"/>
    </location>
</feature>
<dbReference type="OrthoDB" id="445357at2759"/>
<feature type="compositionally biased region" description="Basic and acidic residues" evidence="1">
    <location>
        <begin position="75"/>
        <end position="94"/>
    </location>
</feature>
<name>A0A9Q0NM59_SALVM</name>
<evidence type="ECO:0000313" key="3">
    <source>
        <dbReference type="Proteomes" id="UP001151529"/>
    </source>
</evidence>